<dbReference type="SMART" id="SM01038">
    <property type="entry name" value="Bgal_small_N"/>
    <property type="match status" value="1"/>
</dbReference>
<dbReference type="GO" id="GO:0030246">
    <property type="term" value="F:carbohydrate binding"/>
    <property type="evidence" value="ECO:0007669"/>
    <property type="project" value="InterPro"/>
</dbReference>
<sequence length="1029" mass="118449">MELTKYYEDPKTLHLGTMPYRAYYIPFEADKPANEILETAREDSKKVTMLSGDWKFHYYNNRFDVDEKFIETEFEAENFDTIPVPSCWQILGFDRNQYTNINYPFPYDPPYMPDENPCGAYIKKFQMTKDQVDKKNFLNFEGVDSCFYVWVNGNFTGYSQISHSTSEFDISDFLKSGENTLAVLVLKWCDGSYLEDQDKFRFSGIFRDVYIVTRSKEHIRDFFAKSEVSSDCKKAKILVDIEYFNNPIPTTCLLLDADDKTGIFSEDGKKLLGQAKGNSLETKQVSGGHIEFEIEEPKLWNAENPVLYTLILKTEEETIVQRVALRRVEIIDQVIYVNKVAIKIKGVNRHDSDPYTGASINQKQVLKDFALMKQHNVNGIRTSHYPNSPWFLQMCDEIGFYVISESDIESHGSAAVYNGSHLTTYGNLAQMDIFYDAICDRIESNVRRNKNCGSIIFWSLGNESGYSKAFEDAARWIKSYDNTRLTHYESSIYETGGHKNDTSMLDVYSKMYDSLEKVDEYLNNKENKKPYILCEFIHAMGNGPGDIEDYFEKIYNDNRFIGGFVWEWCDHAVYMGKTAEGKDKFFYGGDFGEYPHDGNFCVDGLVFPDRRVGNGLLEYKNVIRPVRASIEDLSSGKIYFENKLDFTNLKDFLFVSYDVVCNGNTVESGIMEELDIPAHSGKTVQVNFTRPEGGISYLNLHYILKEDRPFLTKGHELGFDQLLIQEGRYKADKNNADSVMFAGKEIQVAEDERAVILTGSNFRYVYNKLTGTFTSLVNNQVSYLEKPMEFNIFRAPTDNDRNIRVEWEKAGYDKMTVRVYNTSITTGDEARITSSLAIAAIQMQHIIDIEVTWSIKKDGSIAAKVNAVCNTEMPYLPRFGLRMFMPKAFSKVQYFGFGPYESYIDKHRCTYIGTFEQNVSDMYEDYIKPQENSSHYGCQYLSISDEQEHLLEVTGEEDFSFNVSEYTQEELAVKKHNFELQKSGYTVVCLDYKNSGIGSNSCGPELIKKYRLEEEKIAFEWTLSFPASN</sequence>
<dbReference type="InterPro" id="IPR032312">
    <property type="entry name" value="LacZ_4"/>
</dbReference>
<comment type="catalytic activity">
    <reaction evidence="1 7">
        <text>Hydrolysis of terminal non-reducing beta-D-galactose residues in beta-D-galactosides.</text>
        <dbReference type="EC" id="3.2.1.23"/>
    </reaction>
</comment>
<evidence type="ECO:0000256" key="2">
    <source>
        <dbReference type="ARBA" id="ARBA00007401"/>
    </source>
</evidence>
<dbReference type="InterPro" id="IPR004199">
    <property type="entry name" value="B-gal_small/dom_5"/>
</dbReference>
<gene>
    <name evidence="9" type="ORF">Ana3638_10325</name>
</gene>
<dbReference type="GO" id="GO:0005990">
    <property type="term" value="P:lactose catabolic process"/>
    <property type="evidence" value="ECO:0007669"/>
    <property type="project" value="TreeGrafter"/>
</dbReference>
<dbReference type="Proteomes" id="UP000464314">
    <property type="component" value="Chromosome"/>
</dbReference>
<dbReference type="SUPFAM" id="SSF49303">
    <property type="entry name" value="beta-Galactosidase/glucuronidase domain"/>
    <property type="match status" value="2"/>
</dbReference>
<dbReference type="Pfam" id="PF02836">
    <property type="entry name" value="Glyco_hydro_2_C"/>
    <property type="match status" value="1"/>
</dbReference>
<dbReference type="AlphaFoldDB" id="A0A6P1TL06"/>
<evidence type="ECO:0000256" key="3">
    <source>
        <dbReference type="ARBA" id="ARBA00012756"/>
    </source>
</evidence>
<keyword evidence="10" id="KW-1185">Reference proteome</keyword>
<feature type="domain" description="Beta galactosidase small chain/" evidence="8">
    <location>
        <begin position="756"/>
        <end position="1024"/>
    </location>
</feature>
<dbReference type="EMBL" id="CP048000">
    <property type="protein sequence ID" value="QHQ61113.1"/>
    <property type="molecule type" value="Genomic_DNA"/>
</dbReference>
<dbReference type="RefSeq" id="WP_161837940.1">
    <property type="nucleotide sequence ID" value="NZ_CP048000.1"/>
</dbReference>
<dbReference type="PROSITE" id="PS00719">
    <property type="entry name" value="GLYCOSYL_HYDROL_F2_1"/>
    <property type="match status" value="1"/>
</dbReference>
<dbReference type="InterPro" id="IPR006104">
    <property type="entry name" value="Glyco_hydro_2_N"/>
</dbReference>
<dbReference type="Pfam" id="PF00703">
    <property type="entry name" value="Glyco_hydro_2"/>
    <property type="match status" value="1"/>
</dbReference>
<keyword evidence="4 7" id="KW-0378">Hydrolase</keyword>
<dbReference type="InterPro" id="IPR023230">
    <property type="entry name" value="Glyco_hydro_2_CS"/>
</dbReference>
<dbReference type="KEGG" id="anr:Ana3638_10325"/>
<dbReference type="SUPFAM" id="SSF51445">
    <property type="entry name" value="(Trans)glycosidases"/>
    <property type="match status" value="1"/>
</dbReference>
<evidence type="ECO:0000313" key="9">
    <source>
        <dbReference type="EMBL" id="QHQ61113.1"/>
    </source>
</evidence>
<dbReference type="InterPro" id="IPR008979">
    <property type="entry name" value="Galactose-bd-like_sf"/>
</dbReference>
<evidence type="ECO:0000259" key="8">
    <source>
        <dbReference type="SMART" id="SM01038"/>
    </source>
</evidence>
<dbReference type="PANTHER" id="PTHR46323:SF2">
    <property type="entry name" value="BETA-GALACTOSIDASE"/>
    <property type="match status" value="1"/>
</dbReference>
<keyword evidence="5 7" id="KW-0326">Glycosidase</keyword>
<dbReference type="PANTHER" id="PTHR46323">
    <property type="entry name" value="BETA-GALACTOSIDASE"/>
    <property type="match status" value="1"/>
</dbReference>
<reference evidence="9 10" key="1">
    <citation type="submission" date="2020-01" db="EMBL/GenBank/DDBJ databases">
        <title>Genome analysis of Anaerocolumna sp. CBA3638.</title>
        <authorList>
            <person name="Kim J."/>
            <person name="Roh S.W."/>
        </authorList>
    </citation>
    <scope>NUCLEOTIDE SEQUENCE [LARGE SCALE GENOMIC DNA]</scope>
    <source>
        <strain evidence="9 10">CBA3638</strain>
    </source>
</reference>
<dbReference type="Gene3D" id="2.70.98.10">
    <property type="match status" value="1"/>
</dbReference>
<evidence type="ECO:0000256" key="5">
    <source>
        <dbReference type="ARBA" id="ARBA00023295"/>
    </source>
</evidence>
<dbReference type="PRINTS" id="PR00132">
    <property type="entry name" value="GLHYDRLASE2"/>
</dbReference>
<dbReference type="SUPFAM" id="SSF49785">
    <property type="entry name" value="Galactose-binding domain-like"/>
    <property type="match status" value="1"/>
</dbReference>
<dbReference type="GO" id="GO:0009341">
    <property type="term" value="C:beta-galactosidase complex"/>
    <property type="evidence" value="ECO:0007669"/>
    <property type="project" value="InterPro"/>
</dbReference>
<dbReference type="Gene3D" id="2.60.40.10">
    <property type="entry name" value="Immunoglobulins"/>
    <property type="match status" value="2"/>
</dbReference>
<evidence type="ECO:0000256" key="7">
    <source>
        <dbReference type="RuleBase" id="RU361154"/>
    </source>
</evidence>
<dbReference type="Pfam" id="PF16353">
    <property type="entry name" value="LacZ_4"/>
    <property type="match status" value="1"/>
</dbReference>
<dbReference type="Gene3D" id="2.60.120.260">
    <property type="entry name" value="Galactose-binding domain-like"/>
    <property type="match status" value="1"/>
</dbReference>
<dbReference type="InterPro" id="IPR036156">
    <property type="entry name" value="Beta-gal/glucu_dom_sf"/>
</dbReference>
<dbReference type="InterPro" id="IPR006102">
    <property type="entry name" value="Ig-like_GH2"/>
</dbReference>
<dbReference type="Pfam" id="PF02929">
    <property type="entry name" value="Bgal_small_N"/>
    <property type="match status" value="1"/>
</dbReference>
<dbReference type="InterPro" id="IPR011013">
    <property type="entry name" value="Gal_mutarotase_sf_dom"/>
</dbReference>
<protein>
    <recommendedName>
        <fullName evidence="3 7">Beta-galactosidase</fullName>
        <ecNumber evidence="3 7">3.2.1.23</ecNumber>
    </recommendedName>
    <alternativeName>
        <fullName evidence="6 7">Lactase</fullName>
    </alternativeName>
</protein>
<evidence type="ECO:0000256" key="6">
    <source>
        <dbReference type="ARBA" id="ARBA00032230"/>
    </source>
</evidence>
<dbReference type="InterPro" id="IPR006103">
    <property type="entry name" value="Glyco_hydro_2_cat"/>
</dbReference>
<evidence type="ECO:0000256" key="4">
    <source>
        <dbReference type="ARBA" id="ARBA00022801"/>
    </source>
</evidence>
<organism evidence="9 10">
    <name type="scientific">Anaerocolumna sedimenticola</name>
    <dbReference type="NCBI Taxonomy" id="2696063"/>
    <lineage>
        <taxon>Bacteria</taxon>
        <taxon>Bacillati</taxon>
        <taxon>Bacillota</taxon>
        <taxon>Clostridia</taxon>
        <taxon>Lachnospirales</taxon>
        <taxon>Lachnospiraceae</taxon>
        <taxon>Anaerocolumna</taxon>
    </lineage>
</organism>
<dbReference type="Pfam" id="PF02837">
    <property type="entry name" value="Glyco_hydro_2_N"/>
    <property type="match status" value="1"/>
</dbReference>
<dbReference type="InterPro" id="IPR013783">
    <property type="entry name" value="Ig-like_fold"/>
</dbReference>
<dbReference type="SUPFAM" id="SSF74650">
    <property type="entry name" value="Galactose mutarotase-like"/>
    <property type="match status" value="1"/>
</dbReference>
<proteinExistence type="inferred from homology"/>
<comment type="similarity">
    <text evidence="2 7">Belongs to the glycosyl hydrolase 2 family.</text>
</comment>
<dbReference type="GO" id="GO:0004565">
    <property type="term" value="F:beta-galactosidase activity"/>
    <property type="evidence" value="ECO:0007669"/>
    <property type="project" value="UniProtKB-EC"/>
</dbReference>
<dbReference type="Gene3D" id="3.20.20.80">
    <property type="entry name" value="Glycosidases"/>
    <property type="match status" value="1"/>
</dbReference>
<accession>A0A6P1TL06</accession>
<dbReference type="InterPro" id="IPR017853">
    <property type="entry name" value="GH"/>
</dbReference>
<dbReference type="InterPro" id="IPR050347">
    <property type="entry name" value="Bact_Beta-galactosidase"/>
</dbReference>
<dbReference type="InterPro" id="IPR014718">
    <property type="entry name" value="GH-type_carb-bd"/>
</dbReference>
<dbReference type="InterPro" id="IPR006101">
    <property type="entry name" value="Glyco_hydro_2"/>
</dbReference>
<evidence type="ECO:0000313" key="10">
    <source>
        <dbReference type="Proteomes" id="UP000464314"/>
    </source>
</evidence>
<dbReference type="EC" id="3.2.1.23" evidence="3 7"/>
<evidence type="ECO:0000256" key="1">
    <source>
        <dbReference type="ARBA" id="ARBA00001412"/>
    </source>
</evidence>
<name>A0A6P1TL06_9FIRM</name>